<dbReference type="AlphaFoldDB" id="A0A1X2GBV5"/>
<dbReference type="STRING" id="101127.A0A1X2GBV5"/>
<feature type="region of interest" description="Disordered" evidence="1">
    <location>
        <begin position="596"/>
        <end position="653"/>
    </location>
</feature>
<sequence length="692" mass="77275">MTLGFTTAANPEGTRPDDLIQELQDILAAFCSSSQQQFCLDHGVFGPEELQAWKMTMEEIHVVLPTLRLDRLDPRDKQHPSLRLYQSLLWTLCDIVQGFDEACQQRHMSSLDEIKTNQWIDDWHRLKRQWDAKAKENTVLENLLEDISLLATAWLPSALPIPARSFSKRLASAKIKWPGAQNNISLPRSTTHPPRQHFLNEVNTIGRSATAIRRSSHPASSATFQPSLHFHDNPSSASLVSPPFSSFTPADGILTSILTTFDYPNGVYMVTIDQVNCSQLGMEHCRIGSRQLIFDARLVSPSETIATVARICEHFAALFSTTAQQHIGQVDSQVRKAQPFYTASQLKRLSSCLFDSPSPSLLTDADDDDHPPQQQAESARTHRRSVPLASPSRSAANHSTKVPWTPFRLSLTTPHMLWHHPIPIPCFTLAPWQLPSLLKPRHPYDACFFGLIRRRPHRTAFLHIDGHAIMEDEALHQDDLPTLSLQDNPPPPPQRKKKPAVSLLWSNPQQPPPPFISVSVAKLAMHLGKIAGQFYQDVAAHTRLRHHETAQTLEALDWEMTEVYRHLQLASACAVMHRALAITQYLHPPSLSATGSSIPMPTFPPPPSSLPHSAPSLHLHQPQPPPQPQSPPTGFDSTAQLPPAPGPQDNTNYSACTIPSNDLHLDCCKPTIKHYTSFDLPIHDDVRMSLFS</sequence>
<proteinExistence type="predicted"/>
<name>A0A1X2GBV5_9FUNG</name>
<dbReference type="EMBL" id="MCGT01000024">
    <property type="protein sequence ID" value="ORX50183.1"/>
    <property type="molecule type" value="Genomic_DNA"/>
</dbReference>
<dbReference type="Proteomes" id="UP000242146">
    <property type="component" value="Unassembled WGS sequence"/>
</dbReference>
<comment type="caution">
    <text evidence="2">The sequence shown here is derived from an EMBL/GenBank/DDBJ whole genome shotgun (WGS) entry which is preliminary data.</text>
</comment>
<evidence type="ECO:0000313" key="3">
    <source>
        <dbReference type="Proteomes" id="UP000242146"/>
    </source>
</evidence>
<evidence type="ECO:0000313" key="2">
    <source>
        <dbReference type="EMBL" id="ORX50183.1"/>
    </source>
</evidence>
<evidence type="ECO:0000256" key="1">
    <source>
        <dbReference type="SAM" id="MobiDB-lite"/>
    </source>
</evidence>
<feature type="compositionally biased region" description="Pro residues" evidence="1">
    <location>
        <begin position="622"/>
        <end position="631"/>
    </location>
</feature>
<reference evidence="2 3" key="1">
    <citation type="submission" date="2016-07" db="EMBL/GenBank/DDBJ databases">
        <title>Pervasive Adenine N6-methylation of Active Genes in Fungi.</title>
        <authorList>
            <consortium name="DOE Joint Genome Institute"/>
            <person name="Mondo S.J."/>
            <person name="Dannebaum R.O."/>
            <person name="Kuo R.C."/>
            <person name="Labutti K."/>
            <person name="Haridas S."/>
            <person name="Kuo A."/>
            <person name="Salamov A."/>
            <person name="Ahrendt S.R."/>
            <person name="Lipzen A."/>
            <person name="Sullivan W."/>
            <person name="Andreopoulos W.B."/>
            <person name="Clum A."/>
            <person name="Lindquist E."/>
            <person name="Daum C."/>
            <person name="Ramamoorthy G.K."/>
            <person name="Gryganskyi A."/>
            <person name="Culley D."/>
            <person name="Magnuson J.K."/>
            <person name="James T.Y."/>
            <person name="O'Malley M.A."/>
            <person name="Stajich J.E."/>
            <person name="Spatafora J.W."/>
            <person name="Visel A."/>
            <person name="Grigoriev I.V."/>
        </authorList>
    </citation>
    <scope>NUCLEOTIDE SEQUENCE [LARGE SCALE GENOMIC DNA]</scope>
    <source>
        <strain evidence="2 3">NRRL 3301</strain>
    </source>
</reference>
<protein>
    <submittedName>
        <fullName evidence="2">Uncharacterized protein</fullName>
    </submittedName>
</protein>
<organism evidence="2 3">
    <name type="scientific">Hesseltinella vesiculosa</name>
    <dbReference type="NCBI Taxonomy" id="101127"/>
    <lineage>
        <taxon>Eukaryota</taxon>
        <taxon>Fungi</taxon>
        <taxon>Fungi incertae sedis</taxon>
        <taxon>Mucoromycota</taxon>
        <taxon>Mucoromycotina</taxon>
        <taxon>Mucoromycetes</taxon>
        <taxon>Mucorales</taxon>
        <taxon>Cunninghamellaceae</taxon>
        <taxon>Hesseltinella</taxon>
    </lineage>
</organism>
<gene>
    <name evidence="2" type="ORF">DM01DRAFT_1347534</name>
</gene>
<feature type="compositionally biased region" description="Low complexity" evidence="1">
    <location>
        <begin position="610"/>
        <end position="621"/>
    </location>
</feature>
<dbReference type="OrthoDB" id="2288095at2759"/>
<feature type="region of interest" description="Disordered" evidence="1">
    <location>
        <begin position="362"/>
        <end position="400"/>
    </location>
</feature>
<accession>A0A1X2GBV5</accession>
<feature type="compositionally biased region" description="Polar residues" evidence="1">
    <location>
        <begin position="391"/>
        <end position="400"/>
    </location>
</feature>
<keyword evidence="3" id="KW-1185">Reference proteome</keyword>
<feature type="region of interest" description="Disordered" evidence="1">
    <location>
        <begin position="481"/>
        <end position="500"/>
    </location>
</feature>